<proteinExistence type="predicted"/>
<keyword evidence="2" id="KW-1185">Reference proteome</keyword>
<reference evidence="1 2" key="1">
    <citation type="submission" date="2024-04" db="EMBL/GenBank/DDBJ databases">
        <title>Tritrichomonas musculus Genome.</title>
        <authorList>
            <person name="Alves-Ferreira E."/>
            <person name="Grigg M."/>
            <person name="Lorenzi H."/>
            <person name="Galac M."/>
        </authorList>
    </citation>
    <scope>NUCLEOTIDE SEQUENCE [LARGE SCALE GENOMIC DNA]</scope>
    <source>
        <strain evidence="1 2">EAF2021</strain>
    </source>
</reference>
<sequence length="325" mass="38093">MHSTKSNLTFEFYPILDHFKIVLSIFVYRYQWFNSLFYIKPITLKSFSPDSKINAIQYSNSLIALESGYKGIYTHNCIGDQALHIAVSCRVDEMLSHFYHFDYAPWLLISTNELYFSENKLLNLLDYLESEFNPMAENILLGNFNNKSIILESGVIFSRALVKLIVDSKYSFYSQAESKMKPFVLSLYEFLKYHKEKVHVFKNPFSFFSYPNRETWNQTVFEAKNKKNLKKILSHCPNISQLSQKVNQSVKFVRISAKDTVSLYMNQAFDNETVVLAKDLPNLPNQIKFIQILSPKFSSFLCFDEDNNDDIEFKKENVLNNEVRF</sequence>
<dbReference type="EMBL" id="JAPFFF010000004">
    <property type="protein sequence ID" value="KAK8891881.1"/>
    <property type="molecule type" value="Genomic_DNA"/>
</dbReference>
<protein>
    <submittedName>
        <fullName evidence="1">Uncharacterized protein</fullName>
    </submittedName>
</protein>
<dbReference type="Proteomes" id="UP001470230">
    <property type="component" value="Unassembled WGS sequence"/>
</dbReference>
<name>A0ABR2KLD0_9EUKA</name>
<gene>
    <name evidence="1" type="ORF">M9Y10_029103</name>
</gene>
<organism evidence="1 2">
    <name type="scientific">Tritrichomonas musculus</name>
    <dbReference type="NCBI Taxonomy" id="1915356"/>
    <lineage>
        <taxon>Eukaryota</taxon>
        <taxon>Metamonada</taxon>
        <taxon>Parabasalia</taxon>
        <taxon>Tritrichomonadida</taxon>
        <taxon>Tritrichomonadidae</taxon>
        <taxon>Tritrichomonas</taxon>
    </lineage>
</organism>
<comment type="caution">
    <text evidence="1">The sequence shown here is derived from an EMBL/GenBank/DDBJ whole genome shotgun (WGS) entry which is preliminary data.</text>
</comment>
<evidence type="ECO:0000313" key="2">
    <source>
        <dbReference type="Proteomes" id="UP001470230"/>
    </source>
</evidence>
<evidence type="ECO:0000313" key="1">
    <source>
        <dbReference type="EMBL" id="KAK8891881.1"/>
    </source>
</evidence>
<accession>A0ABR2KLD0</accession>